<organism evidence="2 3">
    <name type="scientific">Candidatus Cryptobacteroides avistercoris</name>
    <dbReference type="NCBI Taxonomy" id="2840758"/>
    <lineage>
        <taxon>Bacteria</taxon>
        <taxon>Pseudomonadati</taxon>
        <taxon>Bacteroidota</taxon>
        <taxon>Bacteroidia</taxon>
        <taxon>Bacteroidales</taxon>
        <taxon>Candidatus Cryptobacteroides</taxon>
    </lineage>
</organism>
<reference evidence="2" key="2">
    <citation type="journal article" date="2021" name="PeerJ">
        <title>Extensive microbial diversity within the chicken gut microbiome revealed by metagenomics and culture.</title>
        <authorList>
            <person name="Gilroy R."/>
            <person name="Ravi A."/>
            <person name="Getino M."/>
            <person name="Pursley I."/>
            <person name="Horton D.L."/>
            <person name="Alikhan N.F."/>
            <person name="Baker D."/>
            <person name="Gharbi K."/>
            <person name="Hall N."/>
            <person name="Watson M."/>
            <person name="Adriaenssens E.M."/>
            <person name="Foster-Nyarko E."/>
            <person name="Jarju S."/>
            <person name="Secka A."/>
            <person name="Antonio M."/>
            <person name="Oren A."/>
            <person name="Chaudhuri R.R."/>
            <person name="La Ragione R."/>
            <person name="Hildebrand F."/>
            <person name="Pallen M.J."/>
        </authorList>
    </citation>
    <scope>NUCLEOTIDE SEQUENCE</scope>
    <source>
        <strain evidence="2">B3-1481</strain>
    </source>
</reference>
<dbReference type="Proteomes" id="UP000823769">
    <property type="component" value="Unassembled WGS sequence"/>
</dbReference>
<dbReference type="Pfam" id="PF13173">
    <property type="entry name" value="AAA_14"/>
    <property type="match status" value="1"/>
</dbReference>
<feature type="domain" description="AAA" evidence="1">
    <location>
        <begin position="15"/>
        <end position="139"/>
    </location>
</feature>
<dbReference type="PANTHER" id="PTHR42990:SF1">
    <property type="entry name" value="AAA+ ATPASE DOMAIN-CONTAINING PROTEIN"/>
    <property type="match status" value="1"/>
</dbReference>
<comment type="caution">
    <text evidence="2">The sequence shown here is derived from an EMBL/GenBank/DDBJ whole genome shotgun (WGS) entry which is preliminary data.</text>
</comment>
<dbReference type="InterPro" id="IPR041682">
    <property type="entry name" value="AAA_14"/>
</dbReference>
<evidence type="ECO:0000259" key="1">
    <source>
        <dbReference type="Pfam" id="PF13173"/>
    </source>
</evidence>
<dbReference type="EMBL" id="JADILW010000028">
    <property type="protein sequence ID" value="MBO8479877.1"/>
    <property type="molecule type" value="Genomic_DNA"/>
</dbReference>
<dbReference type="InterPro" id="IPR027417">
    <property type="entry name" value="P-loop_NTPase"/>
</dbReference>
<gene>
    <name evidence="2" type="ORF">IAB76_02035</name>
</gene>
<evidence type="ECO:0000313" key="2">
    <source>
        <dbReference type="EMBL" id="MBO8479877.1"/>
    </source>
</evidence>
<accession>A0A9D9IWA8</accession>
<dbReference type="SUPFAM" id="SSF52540">
    <property type="entry name" value="P-loop containing nucleoside triphosphate hydrolases"/>
    <property type="match status" value="1"/>
</dbReference>
<protein>
    <submittedName>
        <fullName evidence="2">AAA family ATPase</fullName>
    </submittedName>
</protein>
<dbReference type="AlphaFoldDB" id="A0A9D9IWA8"/>
<sequence length="384" mass="43209">MDIVRETMQDIGWDSRLIAIVGARGVGKSTLMRQYVKLNFEPYDRSVLYCSLDSVYFSTHTVIELAEGFVAGGGRSLMLDEVHKYDGWSREIKEIYELYPELKIVLSGSSLLHILNADADLSRRCVRYSMYGLSFREFLRFYKGLDFGRCSLETILSDNARLCAEVNAGCRPLMLFDEYLEYGYYPFYSENSSDYYIKIGQVVNFVIDVELPLLRRVDVANLRKIKSLVGIIASGVLYELDASKLAKAVGTGRDTVVEYLRHLSDARIFNLLYSGAKSIGKLTRPDKVYLENSNLLYALSSEEVEIGTARETFAVSQLNNGGCQVEYGRHGGDFIVDGKYTFEVGGKDKGYAQIAGIGDSYILSDDIETPVGNRLPLWLLGFLY</sequence>
<name>A0A9D9IWA8_9BACT</name>
<dbReference type="PANTHER" id="PTHR42990">
    <property type="entry name" value="ATPASE"/>
    <property type="match status" value="1"/>
</dbReference>
<reference evidence="2" key="1">
    <citation type="submission" date="2020-10" db="EMBL/GenBank/DDBJ databases">
        <authorList>
            <person name="Gilroy R."/>
        </authorList>
    </citation>
    <scope>NUCLEOTIDE SEQUENCE</scope>
    <source>
        <strain evidence="2">B3-1481</strain>
    </source>
</reference>
<evidence type="ECO:0000313" key="3">
    <source>
        <dbReference type="Proteomes" id="UP000823769"/>
    </source>
</evidence>
<proteinExistence type="predicted"/>